<dbReference type="GO" id="GO:0006811">
    <property type="term" value="P:monoatomic ion transport"/>
    <property type="evidence" value="ECO:0007669"/>
    <property type="project" value="UniProtKB-KW"/>
</dbReference>
<keyword evidence="11" id="KW-0472">Membrane</keyword>
<dbReference type="Pfam" id="PF02563">
    <property type="entry name" value="Poly_export"/>
    <property type="match status" value="1"/>
</dbReference>
<evidence type="ECO:0000259" key="16">
    <source>
        <dbReference type="Pfam" id="PF22461"/>
    </source>
</evidence>
<dbReference type="PANTHER" id="PTHR33619:SF3">
    <property type="entry name" value="POLYSACCHARIDE EXPORT PROTEIN GFCE-RELATED"/>
    <property type="match status" value="1"/>
</dbReference>
<dbReference type="OrthoDB" id="662756at2"/>
<evidence type="ECO:0000256" key="3">
    <source>
        <dbReference type="ARBA" id="ARBA00022448"/>
    </source>
</evidence>
<sequence length="264" mass="28602">MRLNLPLPYALAIILCLLFTSCVNTREAVYFDGVGKATFQTEGQEHPEPPIRPNDLLSISVSSPNPEATLAFNTPNLAATQVSSAAGAIVQAAGYLVGRDGTIQFPFLGNIKAAGLTKSQLQDNITSQLATKKLLLNPIVSVRYLNYKVSVLGEVARPSVLTIPNERVTMLEAIGLAGDLTVYAKRDNVLLIRELENGDRVTTRIDLTSQDLLTSPDYYLKPNDILYVEPNKAKVASAGRANQWLPIALSAMSLAVIAIDRLVR</sequence>
<evidence type="ECO:0000256" key="6">
    <source>
        <dbReference type="ARBA" id="ARBA00022692"/>
    </source>
</evidence>
<dbReference type="GO" id="GO:0015288">
    <property type="term" value="F:porin activity"/>
    <property type="evidence" value="ECO:0007669"/>
    <property type="project" value="UniProtKB-KW"/>
</dbReference>
<dbReference type="GO" id="GO:0015159">
    <property type="term" value="F:polysaccharide transmembrane transporter activity"/>
    <property type="evidence" value="ECO:0007669"/>
    <property type="project" value="InterPro"/>
</dbReference>
<keyword evidence="7" id="KW-0732">Signal</keyword>
<dbReference type="InterPro" id="IPR003715">
    <property type="entry name" value="Poly_export_N"/>
</dbReference>
<evidence type="ECO:0000259" key="15">
    <source>
        <dbReference type="Pfam" id="PF02563"/>
    </source>
</evidence>
<dbReference type="Gene3D" id="3.30.1950.10">
    <property type="entry name" value="wza like domain"/>
    <property type="match status" value="1"/>
</dbReference>
<comment type="caution">
    <text evidence="17">The sequence shown here is derived from an EMBL/GenBank/DDBJ whole genome shotgun (WGS) entry which is preliminary data.</text>
</comment>
<evidence type="ECO:0000256" key="4">
    <source>
        <dbReference type="ARBA" id="ARBA00022452"/>
    </source>
</evidence>
<evidence type="ECO:0000313" key="18">
    <source>
        <dbReference type="Proteomes" id="UP000266005"/>
    </source>
</evidence>
<protein>
    <submittedName>
        <fullName evidence="17">Polysaccharide export protein</fullName>
    </submittedName>
</protein>
<keyword evidence="18" id="KW-1185">Reference proteome</keyword>
<comment type="subcellular location">
    <subcellularLocation>
        <location evidence="1">Cell outer membrane</location>
        <topology evidence="1">Multi-pass membrane protein</topology>
    </subcellularLocation>
</comment>
<dbReference type="InterPro" id="IPR049712">
    <property type="entry name" value="Poly_export"/>
</dbReference>
<evidence type="ECO:0000256" key="13">
    <source>
        <dbReference type="ARBA" id="ARBA00023237"/>
    </source>
</evidence>
<keyword evidence="5" id="KW-0762">Sugar transport</keyword>
<evidence type="ECO:0000256" key="12">
    <source>
        <dbReference type="ARBA" id="ARBA00023139"/>
    </source>
</evidence>
<evidence type="ECO:0000256" key="9">
    <source>
        <dbReference type="ARBA" id="ARBA00023065"/>
    </source>
</evidence>
<dbReference type="Gene3D" id="3.10.560.10">
    <property type="entry name" value="Outer membrane lipoprotein wza domain like"/>
    <property type="match status" value="2"/>
</dbReference>
<dbReference type="Pfam" id="PF22461">
    <property type="entry name" value="SLBB_2"/>
    <property type="match status" value="1"/>
</dbReference>
<proteinExistence type="inferred from homology"/>
<organism evidence="17 18">
    <name type="scientific">Pontibacter oryzae</name>
    <dbReference type="NCBI Taxonomy" id="2304593"/>
    <lineage>
        <taxon>Bacteria</taxon>
        <taxon>Pseudomonadati</taxon>
        <taxon>Bacteroidota</taxon>
        <taxon>Cytophagia</taxon>
        <taxon>Cytophagales</taxon>
        <taxon>Hymenobacteraceae</taxon>
        <taxon>Pontibacter</taxon>
    </lineage>
</organism>
<dbReference type="AlphaFoldDB" id="A0A399SII8"/>
<evidence type="ECO:0000256" key="1">
    <source>
        <dbReference type="ARBA" id="ARBA00004571"/>
    </source>
</evidence>
<keyword evidence="14" id="KW-0449">Lipoprotein</keyword>
<feature type="domain" description="Polysaccharide export protein N-terminal" evidence="15">
    <location>
        <begin position="47"/>
        <end position="143"/>
    </location>
</feature>
<keyword evidence="10" id="KW-0626">Porin</keyword>
<keyword evidence="3" id="KW-0813">Transport</keyword>
<evidence type="ECO:0000256" key="11">
    <source>
        <dbReference type="ARBA" id="ARBA00023136"/>
    </source>
</evidence>
<name>A0A399SII8_9BACT</name>
<gene>
    <name evidence="17" type="ORF">D1627_00030</name>
</gene>
<evidence type="ECO:0000256" key="10">
    <source>
        <dbReference type="ARBA" id="ARBA00023114"/>
    </source>
</evidence>
<accession>A0A399SII8</accession>
<evidence type="ECO:0000256" key="2">
    <source>
        <dbReference type="ARBA" id="ARBA00009450"/>
    </source>
</evidence>
<evidence type="ECO:0000313" key="17">
    <source>
        <dbReference type="EMBL" id="RIJ42303.1"/>
    </source>
</evidence>
<dbReference type="GO" id="GO:0046930">
    <property type="term" value="C:pore complex"/>
    <property type="evidence" value="ECO:0007669"/>
    <property type="project" value="UniProtKB-KW"/>
</dbReference>
<keyword evidence="6" id="KW-0812">Transmembrane</keyword>
<reference evidence="18" key="1">
    <citation type="submission" date="2018-08" db="EMBL/GenBank/DDBJ databases">
        <title>Mucilaginibacter sp. MYSH2.</title>
        <authorList>
            <person name="Seo T."/>
        </authorList>
    </citation>
    <scope>NUCLEOTIDE SEQUENCE [LARGE SCALE GENOMIC DNA]</scope>
    <source>
        <strain evidence="18">KIRAN</strain>
    </source>
</reference>
<evidence type="ECO:0000256" key="8">
    <source>
        <dbReference type="ARBA" id="ARBA00023047"/>
    </source>
</evidence>
<dbReference type="EMBL" id="QWGE01000001">
    <property type="protein sequence ID" value="RIJ42303.1"/>
    <property type="molecule type" value="Genomic_DNA"/>
</dbReference>
<keyword evidence="12" id="KW-0564">Palmitate</keyword>
<evidence type="ECO:0000256" key="7">
    <source>
        <dbReference type="ARBA" id="ARBA00022729"/>
    </source>
</evidence>
<dbReference type="PROSITE" id="PS51257">
    <property type="entry name" value="PROKAR_LIPOPROTEIN"/>
    <property type="match status" value="1"/>
</dbReference>
<dbReference type="InterPro" id="IPR054765">
    <property type="entry name" value="SLBB_dom"/>
</dbReference>
<keyword evidence="8" id="KW-0625">Polysaccharide transport</keyword>
<comment type="similarity">
    <text evidence="2">Belongs to the BexD/CtrA/VexA family.</text>
</comment>
<dbReference type="GO" id="GO:0009279">
    <property type="term" value="C:cell outer membrane"/>
    <property type="evidence" value="ECO:0007669"/>
    <property type="project" value="UniProtKB-SubCell"/>
</dbReference>
<evidence type="ECO:0000256" key="14">
    <source>
        <dbReference type="ARBA" id="ARBA00023288"/>
    </source>
</evidence>
<keyword evidence="4" id="KW-1134">Transmembrane beta strand</keyword>
<dbReference type="Proteomes" id="UP000266005">
    <property type="component" value="Unassembled WGS sequence"/>
</dbReference>
<evidence type="ECO:0000256" key="5">
    <source>
        <dbReference type="ARBA" id="ARBA00022597"/>
    </source>
</evidence>
<keyword evidence="9" id="KW-0406">Ion transport</keyword>
<feature type="domain" description="SLBB" evidence="16">
    <location>
        <begin position="148"/>
        <end position="228"/>
    </location>
</feature>
<dbReference type="RefSeq" id="WP_119430188.1">
    <property type="nucleotide sequence ID" value="NZ_QWGE01000001.1"/>
</dbReference>
<dbReference type="PANTHER" id="PTHR33619">
    <property type="entry name" value="POLYSACCHARIDE EXPORT PROTEIN GFCE-RELATED"/>
    <property type="match status" value="1"/>
</dbReference>
<keyword evidence="13" id="KW-0998">Cell outer membrane</keyword>